<dbReference type="InterPro" id="IPR029016">
    <property type="entry name" value="GAF-like_dom_sf"/>
</dbReference>
<feature type="transmembrane region" description="Helical" evidence="1">
    <location>
        <begin position="67"/>
        <end position="84"/>
    </location>
</feature>
<dbReference type="Gene3D" id="3.30.450.40">
    <property type="match status" value="1"/>
</dbReference>
<protein>
    <recommendedName>
        <fullName evidence="4">Signal transduction histidine kinase subgroup 3 dimerisation and phosphoacceptor domain-containing protein</fullName>
    </recommendedName>
</protein>
<name>A0A4P7IER7_9ACTN</name>
<evidence type="ECO:0000313" key="3">
    <source>
        <dbReference type="Proteomes" id="UP000294853"/>
    </source>
</evidence>
<keyword evidence="1" id="KW-0472">Membrane</keyword>
<keyword evidence="3" id="KW-1185">Reference proteome</keyword>
<feature type="transmembrane region" description="Helical" evidence="1">
    <location>
        <begin position="215"/>
        <end position="238"/>
    </location>
</feature>
<keyword evidence="1" id="KW-1133">Transmembrane helix</keyword>
<feature type="transmembrane region" description="Helical" evidence="1">
    <location>
        <begin position="7"/>
        <end position="26"/>
    </location>
</feature>
<feature type="transmembrane region" description="Helical" evidence="1">
    <location>
        <begin position="250"/>
        <end position="267"/>
    </location>
</feature>
<dbReference type="EMBL" id="CP038436">
    <property type="protein sequence ID" value="QBX55749.1"/>
    <property type="molecule type" value="Genomic_DNA"/>
</dbReference>
<evidence type="ECO:0008006" key="4">
    <source>
        <dbReference type="Google" id="ProtNLM"/>
    </source>
</evidence>
<dbReference type="OrthoDB" id="3766454at2"/>
<reference evidence="2 3" key="1">
    <citation type="submission" date="2019-03" db="EMBL/GenBank/DDBJ databases">
        <title>Three New Species of Nocardioides, Nocardioides euryhalodurans sp. nov., Nocardioides seonyuensis sp. nov. and Nocardioides eburneoflavus sp. nov. Iolated from Soil.</title>
        <authorList>
            <person name="Roh S.G."/>
            <person name="Lee C."/>
            <person name="Kim M.-K."/>
            <person name="Kim S.B."/>
        </authorList>
    </citation>
    <scope>NUCLEOTIDE SEQUENCE [LARGE SCALE GENOMIC DNA]</scope>
    <source>
        <strain evidence="2 3">MMS17-SY207-3</strain>
    </source>
</reference>
<evidence type="ECO:0000256" key="1">
    <source>
        <dbReference type="SAM" id="Phobius"/>
    </source>
</evidence>
<feature type="transmembrane region" description="Helical" evidence="1">
    <location>
        <begin position="104"/>
        <end position="128"/>
    </location>
</feature>
<evidence type="ECO:0000313" key="2">
    <source>
        <dbReference type="EMBL" id="QBX55749.1"/>
    </source>
</evidence>
<dbReference type="KEGG" id="nsn:EXE58_09980"/>
<accession>A0A4P7IER7</accession>
<proteinExistence type="predicted"/>
<dbReference type="RefSeq" id="WP_135267740.1">
    <property type="nucleotide sequence ID" value="NZ_CP038436.1"/>
</dbReference>
<gene>
    <name evidence="2" type="ORF">EXE58_09980</name>
</gene>
<feature type="transmembrane region" description="Helical" evidence="1">
    <location>
        <begin position="180"/>
        <end position="203"/>
    </location>
</feature>
<sequence>MRVRLAWILFGLTVIVAVLHVVVLVVEDRPLFSEEVMAEGFPLVTLGALGGAFVGVLIISRYPSHPIGWLFLVGQLLSELGVALGDYGYGAVSGSLEGAPAGPVAIWLSVQTGGVFVVSLLAVLFLLAPDGRLTSRAWAWALWLTVAGLLAHVVAVMTVSPGDLDPGGQLRGEPGPVLTALLVASSVAVFAGVLAGLLSMWVRLRRARGDERQQLHLMVLGAAVLLAGMSVNTLAAVLDAPTWVREQPLMASYACLPVFTAVAILRYRLYDIDLFLNRAITLTILTGFVFLGYVTVVVLIGTALPLSRDRFWPSLVATALVALAVQPVRERAEHLAARLVHGRRAAPYVELAEFSKRLQESYGTEPLLRRVAESVARAVGARQATIVVGTADRAVQEVTWPEQAPRGLGDTTTLPIADAEGSLGQLSVTMPPRTSLQSDELRLLEDFAAQLARALRNVHLESALTHQVRRLRESTVALEASTHRLALAQDGERRRFEAAMSRTVVPHLRVVRDSLADLLRRDLPGEGDRRDAEALLTESSALTRTSLESLRGLTRGVFPTQLERRGLVAALTAHLSEAGAGTVQTRNVVHRLPPRVESTAYFCVVELLREQDGPGEVALRQGADTLEVEVTGPSPPPSPSRIEHVHDRVAALDGTMSVTEAEDRAVMTLRLPLRASPDDGQEAAEALGVEVGLGDVGVGTGG</sequence>
<feature type="transmembrane region" description="Helical" evidence="1">
    <location>
        <begin position="140"/>
        <end position="160"/>
    </location>
</feature>
<organism evidence="2 3">
    <name type="scientific">Nocardioides seonyuensis</name>
    <dbReference type="NCBI Taxonomy" id="2518371"/>
    <lineage>
        <taxon>Bacteria</taxon>
        <taxon>Bacillati</taxon>
        <taxon>Actinomycetota</taxon>
        <taxon>Actinomycetes</taxon>
        <taxon>Propionibacteriales</taxon>
        <taxon>Nocardioidaceae</taxon>
        <taxon>Nocardioides</taxon>
    </lineage>
</organism>
<dbReference type="Proteomes" id="UP000294853">
    <property type="component" value="Chromosome"/>
</dbReference>
<dbReference type="SUPFAM" id="SSF55781">
    <property type="entry name" value="GAF domain-like"/>
    <property type="match status" value="1"/>
</dbReference>
<feature type="transmembrane region" description="Helical" evidence="1">
    <location>
        <begin position="279"/>
        <end position="304"/>
    </location>
</feature>
<dbReference type="AlphaFoldDB" id="A0A4P7IER7"/>
<feature type="transmembrane region" description="Helical" evidence="1">
    <location>
        <begin position="41"/>
        <end position="60"/>
    </location>
</feature>
<keyword evidence="1" id="KW-0812">Transmembrane</keyword>